<keyword evidence="1 2" id="KW-0238">DNA-binding</keyword>
<dbReference type="PANTHER" id="PTHR47752:SF1">
    <property type="entry name" value="HTH-TYPE TRANSCRIPTIONAL REPRESSOR FABR"/>
    <property type="match status" value="1"/>
</dbReference>
<evidence type="ECO:0000256" key="2">
    <source>
        <dbReference type="PROSITE-ProRule" id="PRU00335"/>
    </source>
</evidence>
<keyword evidence="5" id="KW-1185">Reference proteome</keyword>
<dbReference type="PROSITE" id="PS50977">
    <property type="entry name" value="HTH_TETR_2"/>
    <property type="match status" value="1"/>
</dbReference>
<dbReference type="InterPro" id="IPR001647">
    <property type="entry name" value="HTH_TetR"/>
</dbReference>
<dbReference type="AlphaFoldDB" id="A0A1X2CIE1"/>
<protein>
    <recommendedName>
        <fullName evidence="3">HTH tetR-type domain-containing protein</fullName>
    </recommendedName>
</protein>
<evidence type="ECO:0000259" key="3">
    <source>
        <dbReference type="PROSITE" id="PS50977"/>
    </source>
</evidence>
<dbReference type="Proteomes" id="UP000193087">
    <property type="component" value="Unassembled WGS sequence"/>
</dbReference>
<sequence>MLDLTTSGAAFDGLSLRQVTQGARVAPSAFYRYFSSMDDLGLAVVEECFRRLRSPLAGASSVDNSASPGSIVKKGVRMLCEYVTQDHRHLAFVARQRAAGNPVLRRAVRQEIRLLTSQMATFLARFDPLNRWSVRDVEMLASLIVVTLTSGIDSMLEILTSDRSDPNSPELQGVAVGLQRQVFFILGAVPAWRST</sequence>
<organism evidence="4 5">
    <name type="scientific">Mycobacterium riyadhense</name>
    <dbReference type="NCBI Taxonomy" id="486698"/>
    <lineage>
        <taxon>Bacteria</taxon>
        <taxon>Bacillati</taxon>
        <taxon>Actinomycetota</taxon>
        <taxon>Actinomycetes</taxon>
        <taxon>Mycobacteriales</taxon>
        <taxon>Mycobacteriaceae</taxon>
        <taxon>Mycobacterium</taxon>
    </lineage>
</organism>
<evidence type="ECO:0000313" key="4">
    <source>
        <dbReference type="EMBL" id="ORW75592.1"/>
    </source>
</evidence>
<accession>A0A1X2CIE1</accession>
<feature type="domain" description="HTH tetR-type" evidence="3">
    <location>
        <begin position="1"/>
        <end position="52"/>
    </location>
</feature>
<gene>
    <name evidence="4" type="ORF">AWC22_22680</name>
</gene>
<dbReference type="Gene3D" id="1.10.357.10">
    <property type="entry name" value="Tetracycline Repressor, domain 2"/>
    <property type="match status" value="1"/>
</dbReference>
<comment type="caution">
    <text evidence="4">The sequence shown here is derived from an EMBL/GenBank/DDBJ whole genome shotgun (WGS) entry which is preliminary data.</text>
</comment>
<name>A0A1X2CIE1_9MYCO</name>
<dbReference type="STRING" id="486698.AWC22_22680"/>
<evidence type="ECO:0000256" key="1">
    <source>
        <dbReference type="ARBA" id="ARBA00023125"/>
    </source>
</evidence>
<dbReference type="SUPFAM" id="SSF46689">
    <property type="entry name" value="Homeodomain-like"/>
    <property type="match status" value="1"/>
</dbReference>
<feature type="DNA-binding region" description="H-T-H motif" evidence="2">
    <location>
        <begin position="15"/>
        <end position="34"/>
    </location>
</feature>
<proteinExistence type="predicted"/>
<dbReference type="Gene3D" id="1.10.10.60">
    <property type="entry name" value="Homeodomain-like"/>
    <property type="match status" value="1"/>
</dbReference>
<evidence type="ECO:0000313" key="5">
    <source>
        <dbReference type="Proteomes" id="UP000193087"/>
    </source>
</evidence>
<reference evidence="4 5" key="1">
    <citation type="submission" date="2016-01" db="EMBL/GenBank/DDBJ databases">
        <title>The new phylogeny of the genus Mycobacterium.</title>
        <authorList>
            <person name="Tarcisio F."/>
            <person name="Conor M."/>
            <person name="Antonella G."/>
            <person name="Elisabetta G."/>
            <person name="Giulia F.S."/>
            <person name="Sara T."/>
            <person name="Anna F."/>
            <person name="Clotilde B."/>
            <person name="Roberto B."/>
            <person name="Veronica D.S."/>
            <person name="Fabio R."/>
            <person name="Monica P."/>
            <person name="Olivier J."/>
            <person name="Enrico T."/>
            <person name="Nicola S."/>
        </authorList>
    </citation>
    <scope>NUCLEOTIDE SEQUENCE [LARGE SCALE GENOMIC DNA]</scope>
    <source>
        <strain evidence="4 5">DSM 45176</strain>
    </source>
</reference>
<dbReference type="EMBL" id="LQPQ01000109">
    <property type="protein sequence ID" value="ORW75592.1"/>
    <property type="molecule type" value="Genomic_DNA"/>
</dbReference>
<dbReference type="GO" id="GO:0003677">
    <property type="term" value="F:DNA binding"/>
    <property type="evidence" value="ECO:0007669"/>
    <property type="project" value="UniProtKB-UniRule"/>
</dbReference>
<dbReference type="InterPro" id="IPR050692">
    <property type="entry name" value="HTH_transcr_repressor_FabR"/>
</dbReference>
<dbReference type="PANTHER" id="PTHR47752">
    <property type="entry name" value="HTH-TYPE TRANSCRIPTIONAL REPRESSOR FABR"/>
    <property type="match status" value="1"/>
</dbReference>
<dbReference type="InterPro" id="IPR009057">
    <property type="entry name" value="Homeodomain-like_sf"/>
</dbReference>
<dbReference type="Pfam" id="PF00440">
    <property type="entry name" value="TetR_N"/>
    <property type="match status" value="1"/>
</dbReference>